<dbReference type="GO" id="GO:0000162">
    <property type="term" value="P:L-tryptophan biosynthetic process"/>
    <property type="evidence" value="ECO:0007669"/>
    <property type="project" value="UniProtKB-KW"/>
</dbReference>
<dbReference type="GO" id="GO:0005829">
    <property type="term" value="C:cytosol"/>
    <property type="evidence" value="ECO:0007669"/>
    <property type="project" value="TreeGrafter"/>
</dbReference>
<dbReference type="KEGG" id="pbv:AR543_00545"/>
<feature type="domain" description="Glycosyl transferase family 3 N-terminal" evidence="6">
    <location>
        <begin position="5"/>
        <end position="68"/>
    </location>
</feature>
<dbReference type="PANTHER" id="PTHR43285:SF2">
    <property type="entry name" value="ANTHRANILATE PHOSPHORIBOSYLTRANSFERASE"/>
    <property type="match status" value="1"/>
</dbReference>
<feature type="domain" description="Glycosyl transferase family 3" evidence="5">
    <location>
        <begin position="98"/>
        <end position="329"/>
    </location>
</feature>
<gene>
    <name evidence="7" type="ORF">AR543_00545</name>
</gene>
<dbReference type="OrthoDB" id="9926at2"/>
<dbReference type="SUPFAM" id="SSF47648">
    <property type="entry name" value="Nucleoside phosphorylase/phosphoribosyltransferase N-terminal domain"/>
    <property type="match status" value="1"/>
</dbReference>
<keyword evidence="3" id="KW-0822">Tryptophan biosynthesis</keyword>
<evidence type="ECO:0000259" key="5">
    <source>
        <dbReference type="Pfam" id="PF00591"/>
    </source>
</evidence>
<dbReference type="Gene3D" id="1.20.970.10">
    <property type="entry name" value="Transferase, Pyrimidine Nucleoside Phosphorylase, Chain C"/>
    <property type="match status" value="1"/>
</dbReference>
<reference evidence="8" key="1">
    <citation type="submission" date="2015-10" db="EMBL/GenBank/DDBJ databases">
        <title>Genome of Paenibacillus bovis sp. nov.</title>
        <authorList>
            <person name="Wu Z."/>
            <person name="Gao C."/>
            <person name="Liu Z."/>
            <person name="Zheng H."/>
        </authorList>
    </citation>
    <scope>NUCLEOTIDE SEQUENCE [LARGE SCALE GENOMIC DNA]</scope>
    <source>
        <strain evidence="8">BD3526</strain>
    </source>
</reference>
<dbReference type="Pfam" id="PF02885">
    <property type="entry name" value="Glycos_trans_3N"/>
    <property type="match status" value="1"/>
</dbReference>
<reference evidence="7 8" key="2">
    <citation type="journal article" date="2016" name="Int. J. Syst. Evol. Microbiol.">
        <title>Paenibacillus bovis sp. nov., isolated from raw yak (Bos grunniens) milk.</title>
        <authorList>
            <person name="Gao C."/>
            <person name="Han J."/>
            <person name="Liu Z."/>
            <person name="Xu X."/>
            <person name="Hang F."/>
            <person name="Wu Z."/>
        </authorList>
    </citation>
    <scope>NUCLEOTIDE SEQUENCE [LARGE SCALE GENOMIC DNA]</scope>
    <source>
        <strain evidence="7 8">BD3526</strain>
    </source>
</reference>
<dbReference type="InterPro" id="IPR017459">
    <property type="entry name" value="Glycosyl_Trfase_fam3_N_dom"/>
</dbReference>
<keyword evidence="8" id="KW-1185">Reference proteome</keyword>
<dbReference type="InterPro" id="IPR005940">
    <property type="entry name" value="Anthranilate_Pribosyl_Tfrase"/>
</dbReference>
<keyword evidence="4" id="KW-0057">Aromatic amino acid biosynthesis</keyword>
<keyword evidence="3" id="KW-0028">Amino-acid biosynthesis</keyword>
<sequence>MNMTEILKEVGRGKRGSRDLNYEESLHVASMIMNRQASDVQIGAFFMAERMKMENVDELQAFVDVCRQLSRRTPLRRGGLDCAGPYDGRLKSFIAGFATSFVLAAAGVPVTLHGSEPLPPKWGVTLPVLLREMGVDTQQLTRDQALHAADETGLLFVAAEQWCPPLGDLRVLREEIGVRTVLNTAEKLMNYSQAPYLVYGVFHNTFFERMSKLLLRLDYERAFIVQGPEGSEDLFIDRPTRTYRVENGEAQLEIIDPEAYFLDMSVPEMDWTAAAQIRVTEQVLTGTADRAFIHQVLLNSAYRLYLAGRSDSIEQGVYDAKVLLESGQARQLYLRWSSLMRGEQPNMLPTGSIH</sequence>
<keyword evidence="1 7" id="KW-0328">Glycosyltransferase</keyword>
<name>A0A172ZAX6_9BACL</name>
<dbReference type="Gene3D" id="3.40.1030.10">
    <property type="entry name" value="Nucleoside phosphorylase/phosphoribosyltransferase catalytic domain"/>
    <property type="match status" value="1"/>
</dbReference>
<proteinExistence type="predicted"/>
<dbReference type="SUPFAM" id="SSF52418">
    <property type="entry name" value="Nucleoside phosphorylase/phosphoribosyltransferase catalytic domain"/>
    <property type="match status" value="1"/>
</dbReference>
<dbReference type="AlphaFoldDB" id="A0A172ZAX6"/>
<evidence type="ECO:0000256" key="2">
    <source>
        <dbReference type="ARBA" id="ARBA00022679"/>
    </source>
</evidence>
<evidence type="ECO:0000256" key="3">
    <source>
        <dbReference type="ARBA" id="ARBA00022822"/>
    </source>
</evidence>
<dbReference type="EMBL" id="CP013023">
    <property type="protein sequence ID" value="ANF94669.1"/>
    <property type="molecule type" value="Genomic_DNA"/>
</dbReference>
<dbReference type="STRING" id="1616788.AR543_00545"/>
<keyword evidence="2 7" id="KW-0808">Transferase</keyword>
<dbReference type="RefSeq" id="WP_060530871.1">
    <property type="nucleotide sequence ID" value="NZ_CP013023.1"/>
</dbReference>
<dbReference type="GO" id="GO:0004048">
    <property type="term" value="F:anthranilate phosphoribosyltransferase activity"/>
    <property type="evidence" value="ECO:0007669"/>
    <property type="project" value="InterPro"/>
</dbReference>
<dbReference type="Proteomes" id="UP000078148">
    <property type="component" value="Chromosome"/>
</dbReference>
<evidence type="ECO:0000313" key="8">
    <source>
        <dbReference type="Proteomes" id="UP000078148"/>
    </source>
</evidence>
<protein>
    <submittedName>
        <fullName evidence="7">Anthranilate phosphoribosyltransferase</fullName>
    </submittedName>
</protein>
<evidence type="ECO:0000256" key="4">
    <source>
        <dbReference type="ARBA" id="ARBA00023141"/>
    </source>
</evidence>
<accession>A0A172ZAX6</accession>
<dbReference type="InterPro" id="IPR035902">
    <property type="entry name" value="Nuc_phospho_transferase"/>
</dbReference>
<dbReference type="PANTHER" id="PTHR43285">
    <property type="entry name" value="ANTHRANILATE PHOSPHORIBOSYLTRANSFERASE"/>
    <property type="match status" value="1"/>
</dbReference>
<organism evidence="7 8">
    <name type="scientific">Paenibacillus bovis</name>
    <dbReference type="NCBI Taxonomy" id="1616788"/>
    <lineage>
        <taxon>Bacteria</taxon>
        <taxon>Bacillati</taxon>
        <taxon>Bacillota</taxon>
        <taxon>Bacilli</taxon>
        <taxon>Bacillales</taxon>
        <taxon>Paenibacillaceae</taxon>
        <taxon>Paenibacillus</taxon>
    </lineage>
</organism>
<evidence type="ECO:0000313" key="7">
    <source>
        <dbReference type="EMBL" id="ANF94669.1"/>
    </source>
</evidence>
<dbReference type="InterPro" id="IPR036320">
    <property type="entry name" value="Glycosyl_Trfase_fam3_N_dom_sf"/>
</dbReference>
<dbReference type="InterPro" id="IPR000312">
    <property type="entry name" value="Glycosyl_Trfase_fam3"/>
</dbReference>
<evidence type="ECO:0000259" key="6">
    <source>
        <dbReference type="Pfam" id="PF02885"/>
    </source>
</evidence>
<dbReference type="Pfam" id="PF00591">
    <property type="entry name" value="Glycos_transf_3"/>
    <property type="match status" value="1"/>
</dbReference>
<evidence type="ECO:0000256" key="1">
    <source>
        <dbReference type="ARBA" id="ARBA00022676"/>
    </source>
</evidence>